<proteinExistence type="predicted"/>
<protein>
    <recommendedName>
        <fullName evidence="3">DUF2784 family protein</fullName>
    </recommendedName>
</protein>
<organism evidence="2">
    <name type="scientific">marine metagenome</name>
    <dbReference type="NCBI Taxonomy" id="408172"/>
    <lineage>
        <taxon>unclassified sequences</taxon>
        <taxon>metagenomes</taxon>
        <taxon>ecological metagenomes</taxon>
    </lineage>
</organism>
<name>A0A382FSZ6_9ZZZZ</name>
<dbReference type="AlphaFoldDB" id="A0A382FSZ6"/>
<dbReference type="EMBL" id="UINC01051388">
    <property type="protein sequence ID" value="SVB65494.1"/>
    <property type="molecule type" value="Genomic_DNA"/>
</dbReference>
<accession>A0A382FSZ6</accession>
<keyword evidence="1" id="KW-0472">Membrane</keyword>
<keyword evidence="1" id="KW-1133">Transmembrane helix</keyword>
<gene>
    <name evidence="2" type="ORF">METZ01_LOCUS218348</name>
</gene>
<evidence type="ECO:0008006" key="3">
    <source>
        <dbReference type="Google" id="ProtNLM"/>
    </source>
</evidence>
<keyword evidence="1" id="KW-0812">Transmembrane</keyword>
<feature type="transmembrane region" description="Helical" evidence="1">
    <location>
        <begin position="98"/>
        <end position="116"/>
    </location>
</feature>
<evidence type="ECO:0000256" key="1">
    <source>
        <dbReference type="SAM" id="Phobius"/>
    </source>
</evidence>
<dbReference type="Pfam" id="PF10861">
    <property type="entry name" value="DUF2784"/>
    <property type="match status" value="1"/>
</dbReference>
<feature type="transmembrane region" description="Helical" evidence="1">
    <location>
        <begin position="12"/>
        <end position="35"/>
    </location>
</feature>
<reference evidence="2" key="1">
    <citation type="submission" date="2018-05" db="EMBL/GenBank/DDBJ databases">
        <authorList>
            <person name="Lanie J.A."/>
            <person name="Ng W.-L."/>
            <person name="Kazmierczak K.M."/>
            <person name="Andrzejewski T.M."/>
            <person name="Davidsen T.M."/>
            <person name="Wayne K.J."/>
            <person name="Tettelin H."/>
            <person name="Glass J.I."/>
            <person name="Rusch D."/>
            <person name="Podicherti R."/>
            <person name="Tsui H.-C.T."/>
            <person name="Winkler M.E."/>
        </authorList>
    </citation>
    <scope>NUCLEOTIDE SEQUENCE</scope>
</reference>
<sequence>MWRWLAAKFVRLTHLIVMLFLMLGWALPWVAAWWVHAILTPLTRLHWRFNDRTCIFTTWEHQLLQNEHLEDHEEGWFVKEVTQALTGWRPPTELTRNVMLVWMWVTTIISITRIALN</sequence>
<evidence type="ECO:0000313" key="2">
    <source>
        <dbReference type="EMBL" id="SVB65494.1"/>
    </source>
</evidence>
<dbReference type="InterPro" id="IPR021218">
    <property type="entry name" value="DUF2784"/>
</dbReference>